<name>A0ABZ3FQY8_9ACTN</name>
<proteinExistence type="predicted"/>
<sequence length="110" mass="12375">MNATTTTVIREQAPDRFEIRVDGVVVGFSQFMDVGSQRIMFHTEIDKQFGGQGLATKVVQEALEQTRADGLRVVPVCPFVKKHLRKNPGFEDITDRVTQEAIDLVMKPRS</sequence>
<keyword evidence="3" id="KW-0012">Acyltransferase</keyword>
<evidence type="ECO:0000313" key="4">
    <source>
        <dbReference type="Proteomes" id="UP001442841"/>
    </source>
</evidence>
<dbReference type="PROSITE" id="PS51186">
    <property type="entry name" value="GNAT"/>
    <property type="match status" value="1"/>
</dbReference>
<feature type="domain" description="N-acetyltransferase" evidence="1">
    <location>
        <begin position="1"/>
        <end position="110"/>
    </location>
</feature>
<protein>
    <submittedName>
        <fullName evidence="3">GNAT family N-acetyltransferase</fullName>
        <ecNumber evidence="3">2.3.1.-</ecNumber>
    </submittedName>
</protein>
<feature type="domain" description="N-acetyltransferase" evidence="2">
    <location>
        <begin position="9"/>
        <end position="95"/>
    </location>
</feature>
<gene>
    <name evidence="3" type="ORF">AADG42_14720</name>
</gene>
<evidence type="ECO:0000259" key="2">
    <source>
        <dbReference type="PROSITE" id="PS51729"/>
    </source>
</evidence>
<dbReference type="RefSeq" id="WP_425309959.1">
    <property type="nucleotide sequence ID" value="NZ_CP154795.1"/>
</dbReference>
<dbReference type="Gene3D" id="3.40.630.30">
    <property type="match status" value="1"/>
</dbReference>
<evidence type="ECO:0000259" key="1">
    <source>
        <dbReference type="PROSITE" id="PS51186"/>
    </source>
</evidence>
<dbReference type="EMBL" id="CP154795">
    <property type="protein sequence ID" value="XAN08501.1"/>
    <property type="molecule type" value="Genomic_DNA"/>
</dbReference>
<dbReference type="InterPro" id="IPR031165">
    <property type="entry name" value="GNAT_YJDJ"/>
</dbReference>
<accession>A0ABZ3FQY8</accession>
<organism evidence="3 4">
    <name type="scientific">Ammonicoccus fulvus</name>
    <dbReference type="NCBI Taxonomy" id="3138240"/>
    <lineage>
        <taxon>Bacteria</taxon>
        <taxon>Bacillati</taxon>
        <taxon>Actinomycetota</taxon>
        <taxon>Actinomycetes</taxon>
        <taxon>Propionibacteriales</taxon>
        <taxon>Propionibacteriaceae</taxon>
        <taxon>Ammonicoccus</taxon>
    </lineage>
</organism>
<dbReference type="GO" id="GO:0016746">
    <property type="term" value="F:acyltransferase activity"/>
    <property type="evidence" value="ECO:0007669"/>
    <property type="project" value="UniProtKB-KW"/>
</dbReference>
<evidence type="ECO:0000313" key="3">
    <source>
        <dbReference type="EMBL" id="XAN08501.1"/>
    </source>
</evidence>
<dbReference type="Pfam" id="PF14542">
    <property type="entry name" value="Acetyltransf_CG"/>
    <property type="match status" value="1"/>
</dbReference>
<dbReference type="SUPFAM" id="SSF55729">
    <property type="entry name" value="Acyl-CoA N-acyltransferases (Nat)"/>
    <property type="match status" value="1"/>
</dbReference>
<dbReference type="PROSITE" id="PS51729">
    <property type="entry name" value="GNAT_YJDJ"/>
    <property type="match status" value="1"/>
</dbReference>
<dbReference type="PANTHER" id="PTHR31435:SF10">
    <property type="entry name" value="BSR4717 PROTEIN"/>
    <property type="match status" value="1"/>
</dbReference>
<keyword evidence="3" id="KW-0808">Transferase</keyword>
<reference evidence="3 4" key="1">
    <citation type="submission" date="2024-04" db="EMBL/GenBank/DDBJ databases">
        <title>Isolation of an actinomycete strain from pig manure.</title>
        <authorList>
            <person name="Gong T."/>
            <person name="Yu Z."/>
            <person name="An M."/>
            <person name="Wei C."/>
            <person name="Yang W."/>
            <person name="Liu L."/>
        </authorList>
    </citation>
    <scope>NUCLEOTIDE SEQUENCE [LARGE SCALE GENOMIC DNA]</scope>
    <source>
        <strain evidence="3 4">ZF39</strain>
    </source>
</reference>
<dbReference type="InterPro" id="IPR000182">
    <property type="entry name" value="GNAT_dom"/>
</dbReference>
<dbReference type="EC" id="2.3.1.-" evidence="3"/>
<dbReference type="Proteomes" id="UP001442841">
    <property type="component" value="Chromosome"/>
</dbReference>
<dbReference type="InterPro" id="IPR016181">
    <property type="entry name" value="Acyl_CoA_acyltransferase"/>
</dbReference>
<dbReference type="InterPro" id="IPR045057">
    <property type="entry name" value="Gcn5-rel_NAT"/>
</dbReference>
<dbReference type="PANTHER" id="PTHR31435">
    <property type="entry name" value="PROTEIN NATD1"/>
    <property type="match status" value="1"/>
</dbReference>
<keyword evidence="4" id="KW-1185">Reference proteome</keyword>